<evidence type="ECO:0000313" key="3">
    <source>
        <dbReference type="Proteomes" id="UP000187203"/>
    </source>
</evidence>
<reference evidence="3" key="1">
    <citation type="submission" date="2013-09" db="EMBL/GenBank/DDBJ databases">
        <title>Corchorus olitorius genome sequencing.</title>
        <authorList>
            <person name="Alam M."/>
            <person name="Haque M.S."/>
            <person name="Islam M.S."/>
            <person name="Emdad E.M."/>
            <person name="Islam M.M."/>
            <person name="Ahmed B."/>
            <person name="Halim A."/>
            <person name="Hossen Q.M.M."/>
            <person name="Hossain M.Z."/>
            <person name="Ahmed R."/>
            <person name="Khan M.M."/>
            <person name="Islam R."/>
            <person name="Rashid M.M."/>
            <person name="Khan S.A."/>
            <person name="Rahman M.S."/>
            <person name="Alam M."/>
            <person name="Yahiya A.S."/>
            <person name="Khan M.S."/>
            <person name="Azam M.S."/>
            <person name="Haque T."/>
            <person name="Lashkar M.Z.H."/>
            <person name="Akhand A.I."/>
            <person name="Morshed G."/>
            <person name="Roy S."/>
            <person name="Uddin K.S."/>
            <person name="Rabeya T."/>
            <person name="Hossain A.S."/>
            <person name="Chowdhury A."/>
            <person name="Snigdha A.R."/>
            <person name="Mortoza M.S."/>
            <person name="Matin S.A."/>
            <person name="Hoque S.M.E."/>
            <person name="Islam M.K."/>
            <person name="Roy D.K."/>
            <person name="Haider R."/>
            <person name="Moosa M.M."/>
            <person name="Elias S.M."/>
            <person name="Hasan A.M."/>
            <person name="Jahan S."/>
            <person name="Shafiuddin M."/>
            <person name="Mahmood N."/>
            <person name="Shommy N.S."/>
        </authorList>
    </citation>
    <scope>NUCLEOTIDE SEQUENCE [LARGE SCALE GENOMIC DNA]</scope>
    <source>
        <strain evidence="3">cv. O-4</strain>
    </source>
</reference>
<dbReference type="InterPro" id="IPR013187">
    <property type="entry name" value="F-box-assoc_dom_typ3"/>
</dbReference>
<keyword evidence="3" id="KW-1185">Reference proteome</keyword>
<evidence type="ECO:0000313" key="2">
    <source>
        <dbReference type="EMBL" id="OMO52211.1"/>
    </source>
</evidence>
<comment type="caution">
    <text evidence="2">The sequence shown here is derived from an EMBL/GenBank/DDBJ whole genome shotgun (WGS) entry which is preliminary data.</text>
</comment>
<dbReference type="OrthoDB" id="605328at2759"/>
<dbReference type="Pfam" id="PF08268">
    <property type="entry name" value="FBA_3"/>
    <property type="match status" value="1"/>
</dbReference>
<dbReference type="NCBIfam" id="TIGR01640">
    <property type="entry name" value="F_box_assoc_1"/>
    <property type="match status" value="1"/>
</dbReference>
<name>A0A1R3G285_9ROSI</name>
<dbReference type="PANTHER" id="PTHR35546:SF115">
    <property type="entry name" value="F-BOX DOMAIN-CONTAINING PROTEIN"/>
    <property type="match status" value="1"/>
</dbReference>
<dbReference type="AlphaFoldDB" id="A0A1R3G285"/>
<proteinExistence type="predicted"/>
<dbReference type="PANTHER" id="PTHR35546">
    <property type="entry name" value="F-BOX PROTEIN INTERACTION DOMAIN PROTEIN-RELATED"/>
    <property type="match status" value="1"/>
</dbReference>
<dbReference type="InterPro" id="IPR017451">
    <property type="entry name" value="F-box-assoc_interact_dom"/>
</dbReference>
<evidence type="ECO:0000259" key="1">
    <source>
        <dbReference type="Pfam" id="PF08268"/>
    </source>
</evidence>
<dbReference type="STRING" id="93759.A0A1R3G285"/>
<sequence length="295" mass="34403">MLCRSFRGNPQEATYYIYNPTTNQYRLLPAMQGSDDPSWDSRIIFDVKLAFDPSKSPHYKVICISHNIDLPDHYQMEVYSSKTGSWKPSGSPFTGPDDARFSNGVYWNGAIHWFNILGVSLRFDIEEEQFREIPMPTFRGDLRYRHFEESGGHLYLMEVSDSDTSLYDVYEMARDMSGWFLKYKVDFHPIAAVFPEMLYGSDDIYRYTYTILGVIQEKTDDDSFLVLHIPNKKAIWYNFKDASFTMFHDFASLYTQVVSGVGRDIGRVFLFLDQRKIGSLEYCDTYQFIESFACV</sequence>
<dbReference type="InterPro" id="IPR055290">
    <property type="entry name" value="At3g26010-like"/>
</dbReference>
<gene>
    <name evidence="2" type="ORF">COLO4_37350</name>
</gene>
<dbReference type="Proteomes" id="UP000187203">
    <property type="component" value="Unassembled WGS sequence"/>
</dbReference>
<protein>
    <recommendedName>
        <fullName evidence="1">F-box associated beta-propeller type 3 domain-containing protein</fullName>
    </recommendedName>
</protein>
<organism evidence="2 3">
    <name type="scientific">Corchorus olitorius</name>
    <dbReference type="NCBI Taxonomy" id="93759"/>
    <lineage>
        <taxon>Eukaryota</taxon>
        <taxon>Viridiplantae</taxon>
        <taxon>Streptophyta</taxon>
        <taxon>Embryophyta</taxon>
        <taxon>Tracheophyta</taxon>
        <taxon>Spermatophyta</taxon>
        <taxon>Magnoliopsida</taxon>
        <taxon>eudicotyledons</taxon>
        <taxon>Gunneridae</taxon>
        <taxon>Pentapetalae</taxon>
        <taxon>rosids</taxon>
        <taxon>malvids</taxon>
        <taxon>Malvales</taxon>
        <taxon>Malvaceae</taxon>
        <taxon>Grewioideae</taxon>
        <taxon>Apeibeae</taxon>
        <taxon>Corchorus</taxon>
    </lineage>
</organism>
<dbReference type="EMBL" id="AWUE01023882">
    <property type="protein sequence ID" value="OMO52211.1"/>
    <property type="molecule type" value="Genomic_DNA"/>
</dbReference>
<accession>A0A1R3G285</accession>
<feature type="domain" description="F-box associated beta-propeller type 3" evidence="1">
    <location>
        <begin position="13"/>
        <end position="139"/>
    </location>
</feature>